<evidence type="ECO:0000313" key="6">
    <source>
        <dbReference type="Proteomes" id="UP000199301"/>
    </source>
</evidence>
<dbReference type="InterPro" id="IPR025734">
    <property type="entry name" value="EspG"/>
</dbReference>
<comment type="similarity">
    <text evidence="2">Belongs to the EspG family.</text>
</comment>
<keyword evidence="3" id="KW-0963">Cytoplasm</keyword>
<organism evidence="5 6">
    <name type="scientific">Actinopolyspora saharensis</name>
    <dbReference type="NCBI Taxonomy" id="995062"/>
    <lineage>
        <taxon>Bacteria</taxon>
        <taxon>Bacillati</taxon>
        <taxon>Actinomycetota</taxon>
        <taxon>Actinomycetes</taxon>
        <taxon>Actinopolysporales</taxon>
        <taxon>Actinopolysporaceae</taxon>
        <taxon>Actinopolyspora</taxon>
    </lineage>
</organism>
<evidence type="ECO:0000256" key="2">
    <source>
        <dbReference type="ARBA" id="ARBA00006411"/>
    </source>
</evidence>
<dbReference type="STRING" id="995062.SAMN04489718_0304"/>
<keyword evidence="6" id="KW-1185">Reference proteome</keyword>
<accession>A0A1H0Y943</accession>
<sequence length="275" mass="30124">MAVAGRWQLHPLHLYFVHGYLGLDDLALPLEVAPYTHTQQEFAEVGKREYEAMSAQGLIVGDEIEPSLARMLTVLAKPYLWVDSLWVPQVGEPHVWRTIAAVTEGSRIVLGVQPPGETERYGGPLTIELHEGVSLSQALLPTLPAAPPGKQGPVKVPASFFPKEDGEQEQAQRGFLERAAPPRGSATSGDRQLEMYRAIGGAEHLRAGQLAANARDRNGRTHRSTVVRWFDNAEPDGRYLDHTERGSTGEPVHALSPADARVLGNKIEELVTTVR</sequence>
<dbReference type="OrthoDB" id="5175124at2"/>
<evidence type="ECO:0000256" key="4">
    <source>
        <dbReference type="ARBA" id="ARBA00023186"/>
    </source>
</evidence>
<dbReference type="Proteomes" id="UP000199301">
    <property type="component" value="Unassembled WGS sequence"/>
</dbReference>
<evidence type="ECO:0000256" key="1">
    <source>
        <dbReference type="ARBA" id="ARBA00004496"/>
    </source>
</evidence>
<gene>
    <name evidence="5" type="ORF">SAMN04489718_0304</name>
</gene>
<reference evidence="6" key="1">
    <citation type="submission" date="2016-10" db="EMBL/GenBank/DDBJ databases">
        <authorList>
            <person name="Varghese N."/>
            <person name="Submissions S."/>
        </authorList>
    </citation>
    <scope>NUCLEOTIDE SEQUENCE [LARGE SCALE GENOMIC DNA]</scope>
    <source>
        <strain evidence="6">DSM 45459</strain>
    </source>
</reference>
<evidence type="ECO:0000313" key="5">
    <source>
        <dbReference type="EMBL" id="SDQ11668.1"/>
    </source>
</evidence>
<dbReference type="EMBL" id="FNKO01000001">
    <property type="protein sequence ID" value="SDQ11668.1"/>
    <property type="molecule type" value="Genomic_DNA"/>
</dbReference>
<protein>
    <submittedName>
        <fullName evidence="5">EspG family protein</fullName>
    </submittedName>
</protein>
<keyword evidence="4" id="KW-0143">Chaperone</keyword>
<evidence type="ECO:0000256" key="3">
    <source>
        <dbReference type="ARBA" id="ARBA00022490"/>
    </source>
</evidence>
<proteinExistence type="inferred from homology"/>
<name>A0A1H0Y943_9ACTN</name>
<dbReference type="AlphaFoldDB" id="A0A1H0Y943"/>
<dbReference type="RefSeq" id="WP_092520527.1">
    <property type="nucleotide sequence ID" value="NZ_FNKO01000001.1"/>
</dbReference>
<comment type="subcellular location">
    <subcellularLocation>
        <location evidence="1">Cytoplasm</location>
    </subcellularLocation>
</comment>
<dbReference type="Pfam" id="PF14011">
    <property type="entry name" value="ESX-1_EspG"/>
    <property type="match status" value="1"/>
</dbReference>